<dbReference type="Proteomes" id="UP000657177">
    <property type="component" value="Unassembled WGS sequence"/>
</dbReference>
<dbReference type="AlphaFoldDB" id="A0A8J6LN45"/>
<reference evidence="3" key="1">
    <citation type="submission" date="2020-06" db="EMBL/GenBank/DDBJ databases">
        <title>Novel chitinolytic bacterium.</title>
        <authorList>
            <person name="Ungkulpasvich U."/>
            <person name="Kosugi A."/>
            <person name="Uke A."/>
        </authorList>
    </citation>
    <scope>NUCLEOTIDE SEQUENCE</scope>
    <source>
        <strain evidence="3">UUS1-1</strain>
    </source>
</reference>
<dbReference type="Pfam" id="PF01613">
    <property type="entry name" value="Flavin_Reduct"/>
    <property type="match status" value="1"/>
</dbReference>
<dbReference type="Gene3D" id="2.30.110.10">
    <property type="entry name" value="Electron Transport, Fmn-binding Protein, Chain A"/>
    <property type="match status" value="1"/>
</dbReference>
<comment type="caution">
    <text evidence="3">The sequence shown here is derived from an EMBL/GenBank/DDBJ whole genome shotgun (WGS) entry which is preliminary data.</text>
</comment>
<feature type="domain" description="Flavin reductase like" evidence="2">
    <location>
        <begin position="15"/>
        <end position="171"/>
    </location>
</feature>
<evidence type="ECO:0000256" key="1">
    <source>
        <dbReference type="ARBA" id="ARBA00038054"/>
    </source>
</evidence>
<evidence type="ECO:0000259" key="2">
    <source>
        <dbReference type="SMART" id="SM00903"/>
    </source>
</evidence>
<dbReference type="InterPro" id="IPR012349">
    <property type="entry name" value="Split_barrel_FMN-bd"/>
</dbReference>
<gene>
    <name evidence="3" type="ORF">G5B42_08350</name>
</gene>
<organism evidence="3 4">
    <name type="scientific">Capillibacterium thermochitinicola</name>
    <dbReference type="NCBI Taxonomy" id="2699427"/>
    <lineage>
        <taxon>Bacteria</taxon>
        <taxon>Bacillati</taxon>
        <taxon>Bacillota</taxon>
        <taxon>Capillibacterium</taxon>
    </lineage>
</organism>
<evidence type="ECO:0000313" key="4">
    <source>
        <dbReference type="Proteomes" id="UP000657177"/>
    </source>
</evidence>
<evidence type="ECO:0000313" key="3">
    <source>
        <dbReference type="EMBL" id="MBA2133548.1"/>
    </source>
</evidence>
<dbReference type="SMART" id="SM00903">
    <property type="entry name" value="Flavin_Reduct"/>
    <property type="match status" value="1"/>
</dbReference>
<dbReference type="GO" id="GO:0016646">
    <property type="term" value="F:oxidoreductase activity, acting on the CH-NH group of donors, NAD or NADP as acceptor"/>
    <property type="evidence" value="ECO:0007669"/>
    <property type="project" value="UniProtKB-ARBA"/>
</dbReference>
<dbReference type="PANTHER" id="PTHR43567">
    <property type="entry name" value="FLAVOREDOXIN-RELATED-RELATED"/>
    <property type="match status" value="1"/>
</dbReference>
<protein>
    <submittedName>
        <fullName evidence="3">Flavin reductase family protein</fullName>
    </submittedName>
</protein>
<dbReference type="InterPro" id="IPR002563">
    <property type="entry name" value="Flavin_Rdtase-like_dom"/>
</dbReference>
<sequence length="171" mass="19660">MVKEIAYNEYAQEVIRQLAHGGVFLTVKDPDQNRANIMTIGWGTLGYMWRKPIFMVMVRYSRHTYGLLEKAGEFTVSVPLNQDRSKELLICGRQSGRDTDKFLACGFTPVKGQTIDTPIIKECPLHFECRVVYQHAMEPGQLDKKLRANCYQTPDYHVLYFGEILASYLTD</sequence>
<dbReference type="PANTHER" id="PTHR43567:SF5">
    <property type="entry name" value="HYPOTHETICAL CYTOSOLIC PROTEIN"/>
    <property type="match status" value="1"/>
</dbReference>
<dbReference type="RefSeq" id="WP_181340018.1">
    <property type="nucleotide sequence ID" value="NZ_JAAKDE010000016.1"/>
</dbReference>
<dbReference type="InterPro" id="IPR052174">
    <property type="entry name" value="Flavoredoxin"/>
</dbReference>
<proteinExistence type="inferred from homology"/>
<dbReference type="GO" id="GO:0010181">
    <property type="term" value="F:FMN binding"/>
    <property type="evidence" value="ECO:0007669"/>
    <property type="project" value="InterPro"/>
</dbReference>
<comment type="similarity">
    <text evidence="1">Belongs to the flavoredoxin family.</text>
</comment>
<accession>A0A8J6LN45</accession>
<dbReference type="SUPFAM" id="SSF50475">
    <property type="entry name" value="FMN-binding split barrel"/>
    <property type="match status" value="1"/>
</dbReference>
<name>A0A8J6LN45_9FIRM</name>
<keyword evidence="4" id="KW-1185">Reference proteome</keyword>
<dbReference type="EMBL" id="JAAKDE010000016">
    <property type="protein sequence ID" value="MBA2133548.1"/>
    <property type="molecule type" value="Genomic_DNA"/>
</dbReference>